<protein>
    <submittedName>
        <fullName evidence="11">Uncharacterized protein</fullName>
    </submittedName>
</protein>
<dbReference type="GO" id="GO:0000033">
    <property type="term" value="F:alpha-1,3-mannosyltransferase activity"/>
    <property type="evidence" value="ECO:0007669"/>
    <property type="project" value="TreeGrafter"/>
</dbReference>
<evidence type="ECO:0000313" key="12">
    <source>
        <dbReference type="EMBL" id="TPX52822.1"/>
    </source>
</evidence>
<dbReference type="GO" id="GO:0005794">
    <property type="term" value="C:Golgi apparatus"/>
    <property type="evidence" value="ECO:0007669"/>
    <property type="project" value="TreeGrafter"/>
</dbReference>
<comment type="subcellular location">
    <subcellularLocation>
        <location evidence="1">Membrane</location>
        <topology evidence="1">Single-pass type II membrane protein</topology>
    </subcellularLocation>
</comment>
<dbReference type="InterPro" id="IPR029044">
    <property type="entry name" value="Nucleotide-diphossugar_trans"/>
</dbReference>
<keyword evidence="4" id="KW-0808">Transferase</keyword>
<evidence type="ECO:0000256" key="10">
    <source>
        <dbReference type="SAM" id="Phobius"/>
    </source>
</evidence>
<dbReference type="STRING" id="286115.A0A507D3U2"/>
<evidence type="ECO:0000256" key="7">
    <source>
        <dbReference type="ARBA" id="ARBA00022989"/>
    </source>
</evidence>
<dbReference type="GO" id="GO:0016020">
    <property type="term" value="C:membrane"/>
    <property type="evidence" value="ECO:0007669"/>
    <property type="project" value="UniProtKB-SubCell"/>
</dbReference>
<dbReference type="PANTHER" id="PTHR31392:SF1">
    <property type="entry name" value="ALPHA-1,3-MANNOSYLTRANSFERASE MNN1-RELATED"/>
    <property type="match status" value="1"/>
</dbReference>
<sequence length="494" mass="56447">MYLPAPSAAKFRTSRPLLTPYSLSRVILVALVCVALIAFAIYSYHDVINGKAESRVISRRIVVEYDDISVDALQKELSLALASYTKKKGVSKIDHIANMFKELKMVALYTARAPSSLSDFAELGRRLRTYKLLFEIYHDYPQLKARLQKWPEWSDVEGVLTAMETELFPWMFSAKKWKNAKQLRDSYNGRGIVMTTGQWHFRFAHHAILALRTLIKTDLPIELFYAGRYDLDDEHIKILSDIPNVTVIDVTTIVGDDGGLGGWAVKPFSMLASSFREIVFMDADALFFQDPAVLFDYERYNSTGTVFYRDRTVKGWDKNLKEWFATLLPDPSDLYKQSRIFKELSVHEQDSGVVVLDKVRSFHGLLAVCKMNGHNEHTEVYKHMHGDKETFWISFEMTRVPYAWSPFYGGAVGYLSPDGAVCGGLLHPDESGNPLWFNGGRGVSWKWETPTTPFCLEIAVDVTTEERRDVIELTNEQKALAGKYVDLWRQCCDY</sequence>
<dbReference type="EMBL" id="QEAN01000027">
    <property type="protein sequence ID" value="TPX52822.1"/>
    <property type="molecule type" value="Genomic_DNA"/>
</dbReference>
<evidence type="ECO:0000313" key="14">
    <source>
        <dbReference type="Proteomes" id="UP000320475"/>
    </source>
</evidence>
<dbReference type="Pfam" id="PF11051">
    <property type="entry name" value="Mannosyl_trans3"/>
    <property type="match status" value="1"/>
</dbReference>
<dbReference type="VEuPathDB" id="FungiDB:SeMB42_g01139"/>
<dbReference type="InterPro" id="IPR022751">
    <property type="entry name" value="Alpha_mannosyltransferase"/>
</dbReference>
<feature type="transmembrane region" description="Helical" evidence="10">
    <location>
        <begin position="21"/>
        <end position="44"/>
    </location>
</feature>
<evidence type="ECO:0000256" key="2">
    <source>
        <dbReference type="ARBA" id="ARBA00009105"/>
    </source>
</evidence>
<dbReference type="Proteomes" id="UP000317494">
    <property type="component" value="Unassembled WGS sequence"/>
</dbReference>
<reference evidence="13 14" key="1">
    <citation type="journal article" date="2019" name="Sci. Rep.">
        <title>Comparative genomics of chytrid fungi reveal insights into the obligate biotrophic and pathogenic lifestyle of Synchytrium endobioticum.</title>
        <authorList>
            <person name="van de Vossenberg B.T.L.H."/>
            <person name="Warris S."/>
            <person name="Nguyen H.D.T."/>
            <person name="van Gent-Pelzer M.P.E."/>
            <person name="Joly D.L."/>
            <person name="van de Geest H.C."/>
            <person name="Bonants P.J.M."/>
            <person name="Smith D.S."/>
            <person name="Levesque C.A."/>
            <person name="van der Lee T.A.J."/>
        </authorList>
    </citation>
    <scope>NUCLEOTIDE SEQUENCE [LARGE SCALE GENOMIC DNA]</scope>
    <source>
        <strain evidence="11 14">LEV6574</strain>
        <strain evidence="12 13">MB42</strain>
    </source>
</reference>
<dbReference type="AlphaFoldDB" id="A0A507D3U2"/>
<evidence type="ECO:0000256" key="8">
    <source>
        <dbReference type="ARBA" id="ARBA00023136"/>
    </source>
</evidence>
<evidence type="ECO:0000256" key="3">
    <source>
        <dbReference type="ARBA" id="ARBA00022676"/>
    </source>
</evidence>
<evidence type="ECO:0000256" key="1">
    <source>
        <dbReference type="ARBA" id="ARBA00004606"/>
    </source>
</evidence>
<proteinExistence type="inferred from homology"/>
<evidence type="ECO:0000313" key="13">
    <source>
        <dbReference type="Proteomes" id="UP000317494"/>
    </source>
</evidence>
<dbReference type="Proteomes" id="UP000320475">
    <property type="component" value="Unassembled WGS sequence"/>
</dbReference>
<dbReference type="EMBL" id="QEAM01000123">
    <property type="protein sequence ID" value="TPX45900.1"/>
    <property type="molecule type" value="Genomic_DNA"/>
</dbReference>
<name>A0A507D3U2_9FUNG</name>
<keyword evidence="9" id="KW-0325">Glycoprotein</keyword>
<evidence type="ECO:0000256" key="6">
    <source>
        <dbReference type="ARBA" id="ARBA00022968"/>
    </source>
</evidence>
<evidence type="ECO:0000313" key="11">
    <source>
        <dbReference type="EMBL" id="TPX45900.1"/>
    </source>
</evidence>
<accession>A0A507D3U2</accession>
<gene>
    <name evidence="11" type="ORF">SeLEV6574_g03565</name>
    <name evidence="12" type="ORF">SeMB42_g01139</name>
</gene>
<dbReference type="OrthoDB" id="430354at2759"/>
<dbReference type="GO" id="GO:0006493">
    <property type="term" value="P:protein O-linked glycosylation"/>
    <property type="evidence" value="ECO:0007669"/>
    <property type="project" value="TreeGrafter"/>
</dbReference>
<keyword evidence="7 10" id="KW-1133">Transmembrane helix</keyword>
<dbReference type="PANTHER" id="PTHR31392">
    <property type="entry name" value="ALPHA-1,3-MANNOSYLTRANSFERASE MNN1-RELATED"/>
    <property type="match status" value="1"/>
</dbReference>
<keyword evidence="3" id="KW-0328">Glycosyltransferase</keyword>
<evidence type="ECO:0000256" key="9">
    <source>
        <dbReference type="ARBA" id="ARBA00023180"/>
    </source>
</evidence>
<keyword evidence="6" id="KW-0735">Signal-anchor</keyword>
<evidence type="ECO:0000256" key="4">
    <source>
        <dbReference type="ARBA" id="ARBA00022679"/>
    </source>
</evidence>
<evidence type="ECO:0000256" key="5">
    <source>
        <dbReference type="ARBA" id="ARBA00022692"/>
    </source>
</evidence>
<dbReference type="SUPFAM" id="SSF53448">
    <property type="entry name" value="Nucleotide-diphospho-sugar transferases"/>
    <property type="match status" value="1"/>
</dbReference>
<keyword evidence="8 10" id="KW-0472">Membrane</keyword>
<comment type="caution">
    <text evidence="11">The sequence shown here is derived from an EMBL/GenBank/DDBJ whole genome shotgun (WGS) entry which is preliminary data.</text>
</comment>
<keyword evidence="13" id="KW-1185">Reference proteome</keyword>
<comment type="similarity">
    <text evidence="2">Belongs to the MNN1/MNT family.</text>
</comment>
<organism evidence="11 14">
    <name type="scientific">Synchytrium endobioticum</name>
    <dbReference type="NCBI Taxonomy" id="286115"/>
    <lineage>
        <taxon>Eukaryota</taxon>
        <taxon>Fungi</taxon>
        <taxon>Fungi incertae sedis</taxon>
        <taxon>Chytridiomycota</taxon>
        <taxon>Chytridiomycota incertae sedis</taxon>
        <taxon>Chytridiomycetes</taxon>
        <taxon>Synchytriales</taxon>
        <taxon>Synchytriaceae</taxon>
        <taxon>Synchytrium</taxon>
    </lineage>
</organism>
<keyword evidence="5 10" id="KW-0812">Transmembrane</keyword>